<feature type="region of interest" description="Disordered" evidence="7">
    <location>
        <begin position="35"/>
        <end position="56"/>
    </location>
</feature>
<dbReference type="PANTHER" id="PTHR12560:SF0">
    <property type="entry name" value="LD18904P"/>
    <property type="match status" value="1"/>
</dbReference>
<dbReference type="Proteomes" id="UP001497453">
    <property type="component" value="Chromosome 2"/>
</dbReference>
<evidence type="ECO:0000256" key="6">
    <source>
        <dbReference type="PROSITE-ProRule" id="PRU00205"/>
    </source>
</evidence>
<evidence type="ECO:0000313" key="10">
    <source>
        <dbReference type="EMBL" id="CAL1701060.1"/>
    </source>
</evidence>
<keyword evidence="3 6" id="KW-0812">Transmembrane</keyword>
<proteinExistence type="inferred from homology"/>
<dbReference type="PROSITE" id="PS50922">
    <property type="entry name" value="TLC"/>
    <property type="match status" value="1"/>
</dbReference>
<reference evidence="11" key="1">
    <citation type="submission" date="2024-04" db="EMBL/GenBank/DDBJ databases">
        <authorList>
            <person name="Shaw F."/>
            <person name="Minotto A."/>
        </authorList>
    </citation>
    <scope>NUCLEOTIDE SEQUENCE [LARGE SCALE GENOMIC DNA]</scope>
</reference>
<accession>A0ABP1CZH8</accession>
<feature type="transmembrane region" description="Helical" evidence="8">
    <location>
        <begin position="355"/>
        <end position="378"/>
    </location>
</feature>
<comment type="subcellular location">
    <subcellularLocation>
        <location evidence="1">Membrane</location>
        <topology evidence="1">Multi-pass membrane protein</topology>
    </subcellularLocation>
</comment>
<feature type="transmembrane region" description="Helical" evidence="8">
    <location>
        <begin position="415"/>
        <end position="436"/>
    </location>
</feature>
<keyword evidence="11" id="KW-1185">Reference proteome</keyword>
<evidence type="ECO:0000259" key="9">
    <source>
        <dbReference type="PROSITE" id="PS50922"/>
    </source>
</evidence>
<evidence type="ECO:0000256" key="7">
    <source>
        <dbReference type="SAM" id="MobiDB-lite"/>
    </source>
</evidence>
<feature type="compositionally biased region" description="Polar residues" evidence="7">
    <location>
        <begin position="38"/>
        <end position="56"/>
    </location>
</feature>
<feature type="transmembrane region" description="Helical" evidence="8">
    <location>
        <begin position="317"/>
        <end position="343"/>
    </location>
</feature>
<comment type="similarity">
    <text evidence="2">Belongs to the sphingosine N-acyltransferase family.</text>
</comment>
<feature type="compositionally biased region" description="Acidic residues" evidence="7">
    <location>
        <begin position="458"/>
        <end position="468"/>
    </location>
</feature>
<keyword evidence="5 6" id="KW-0472">Membrane</keyword>
<evidence type="ECO:0000256" key="1">
    <source>
        <dbReference type="ARBA" id="ARBA00004141"/>
    </source>
</evidence>
<evidence type="ECO:0000256" key="4">
    <source>
        <dbReference type="ARBA" id="ARBA00022989"/>
    </source>
</evidence>
<feature type="domain" description="TLC" evidence="9">
    <location>
        <begin position="231"/>
        <end position="446"/>
    </location>
</feature>
<dbReference type="Pfam" id="PF03798">
    <property type="entry name" value="TRAM_LAG1_CLN8"/>
    <property type="match status" value="1"/>
</dbReference>
<sequence>MLNTALVSLEVPEDTRFSHGCARLQRRVKKKLPESAASRWSQSEPSGYSLPGCSQSSKRTLQSLTGFLARGTSLPWSRRRVKSAFYDCLTSLRLYTIAMNTIDARSWLPSFAIPFFTLSYPVDSPAAPDSFHNSQFYGTGLLDGCFIITCIAVMAILRDAIRLGILEPFARWKLTRDHRLRSVKSNGHANGNGKTNGDVYQKTNGVANGNGHAVDDCAVTISKAEARRMRRSVLRFAEQGYAFAYYTFQWAFGLYVHHQLPTSLLNPVEIWHGYPHIPLAGPLKFYYLTETAFYLHQVLILNAEARRKDHWQMMTHHIITVLLMFASYAYNYTRIGCLVMFLMDFSDVFLPLAKMLRYLSFSTLCDLTSVCFVVSWIVTRHALFLLVIKSTYWDALRIVPPLWDAERGFYITKSVIMSFNVMLTALQILQLMWFYLICRVAWRVIKGEGAQDERSDSEAEFDDIDLEDESKKER</sequence>
<dbReference type="PANTHER" id="PTHR12560">
    <property type="entry name" value="LONGEVITY ASSURANCE FACTOR 1 LAG1"/>
    <property type="match status" value="1"/>
</dbReference>
<organism evidence="10 11">
    <name type="scientific">Somion occarium</name>
    <dbReference type="NCBI Taxonomy" id="3059160"/>
    <lineage>
        <taxon>Eukaryota</taxon>
        <taxon>Fungi</taxon>
        <taxon>Dikarya</taxon>
        <taxon>Basidiomycota</taxon>
        <taxon>Agaricomycotina</taxon>
        <taxon>Agaricomycetes</taxon>
        <taxon>Polyporales</taxon>
        <taxon>Cerrenaceae</taxon>
        <taxon>Somion</taxon>
    </lineage>
</organism>
<protein>
    <recommendedName>
        <fullName evidence="9">TLC domain-containing protein</fullName>
    </recommendedName>
</protein>
<name>A0ABP1CZH8_9APHY</name>
<gene>
    <name evidence="10" type="ORF">GFSPODELE1_LOCUS3415</name>
</gene>
<dbReference type="InterPro" id="IPR016439">
    <property type="entry name" value="Lag1/Lac1-like"/>
</dbReference>
<dbReference type="SMART" id="SM00724">
    <property type="entry name" value="TLC"/>
    <property type="match status" value="1"/>
</dbReference>
<evidence type="ECO:0000256" key="2">
    <source>
        <dbReference type="ARBA" id="ARBA00009808"/>
    </source>
</evidence>
<dbReference type="EMBL" id="OZ037945">
    <property type="protein sequence ID" value="CAL1701060.1"/>
    <property type="molecule type" value="Genomic_DNA"/>
</dbReference>
<evidence type="ECO:0000313" key="11">
    <source>
        <dbReference type="Proteomes" id="UP001497453"/>
    </source>
</evidence>
<evidence type="ECO:0000256" key="8">
    <source>
        <dbReference type="SAM" id="Phobius"/>
    </source>
</evidence>
<evidence type="ECO:0000256" key="5">
    <source>
        <dbReference type="ARBA" id="ARBA00023136"/>
    </source>
</evidence>
<evidence type="ECO:0000256" key="3">
    <source>
        <dbReference type="ARBA" id="ARBA00022692"/>
    </source>
</evidence>
<dbReference type="InterPro" id="IPR006634">
    <property type="entry name" value="TLC-dom"/>
</dbReference>
<keyword evidence="4 8" id="KW-1133">Transmembrane helix</keyword>
<feature type="region of interest" description="Disordered" evidence="7">
    <location>
        <begin position="449"/>
        <end position="474"/>
    </location>
</feature>